<feature type="compositionally biased region" description="Low complexity" evidence="2">
    <location>
        <begin position="310"/>
        <end position="319"/>
    </location>
</feature>
<feature type="non-terminal residue" evidence="4">
    <location>
        <position position="1"/>
    </location>
</feature>
<evidence type="ECO:0000256" key="2">
    <source>
        <dbReference type="SAM" id="MobiDB-lite"/>
    </source>
</evidence>
<accession>A0A147BDC4</accession>
<feature type="domain" description="CCHC-type" evidence="3">
    <location>
        <begin position="180"/>
        <end position="194"/>
    </location>
</feature>
<evidence type="ECO:0000259" key="3">
    <source>
        <dbReference type="PROSITE" id="PS50158"/>
    </source>
</evidence>
<reference evidence="4" key="1">
    <citation type="journal article" date="2018" name="PLoS Negl. Trop. Dis.">
        <title>Sialome diversity of ticks revealed by RNAseq of single tick salivary glands.</title>
        <authorList>
            <person name="Perner J."/>
            <person name="Kropackova S."/>
            <person name="Kopacek P."/>
            <person name="Ribeiro J.M."/>
        </authorList>
    </citation>
    <scope>NUCLEOTIDE SEQUENCE</scope>
    <source>
        <strain evidence="4">Siblings of single egg batch collected in Ceske Budejovice</strain>
        <tissue evidence="4">Salivary glands</tissue>
    </source>
</reference>
<proteinExistence type="predicted"/>
<dbReference type="InterPro" id="IPR001878">
    <property type="entry name" value="Znf_CCHC"/>
</dbReference>
<name>A0A147BDC4_IXORI</name>
<evidence type="ECO:0000256" key="1">
    <source>
        <dbReference type="PROSITE-ProRule" id="PRU00047"/>
    </source>
</evidence>
<feature type="compositionally biased region" description="Basic residues" evidence="2">
    <location>
        <begin position="352"/>
        <end position="372"/>
    </location>
</feature>
<evidence type="ECO:0000313" key="4">
    <source>
        <dbReference type="EMBL" id="JAR88355.1"/>
    </source>
</evidence>
<feature type="region of interest" description="Disordered" evidence="2">
    <location>
        <begin position="333"/>
        <end position="383"/>
    </location>
</feature>
<sequence length="383" mass="42579">EYKVILPRLPTGNIVLNSVFLHADLTARPYTAPDFRDAIKEVIDLKDVKATGQFQMSHVWMVTCVNALAKEKLCSRGELVVKGKKCLVLDPDTRDLKIKLIWLPDYLEDRRIIEALAPYGTVRNISREKWRCPGMEHMDTLNREVNITLHEGITTERILFLLKVYGCQSLILVPGRPPLCLRCNRVGHVRRQCRTPRCSKCRRYGHTADDCVTTYASKLRGTISQDEEEQSELLMDVSEVVDAFGHTPPAAAFLSQAEGDLPAAVTDPSTTKNDPELLPEPSPPPDDDDDNSSTTTIVEEDATAGEDDTTTTLEIAPTTIGLDADALKQKDLSEGLGQQSDTVVAEEGTIARSRKDRKQVGARHQPYRKQGSHKTLEDGHEGL</sequence>
<protein>
    <recommendedName>
        <fullName evidence="3">CCHC-type domain-containing protein</fullName>
    </recommendedName>
</protein>
<dbReference type="InterPro" id="IPR036875">
    <property type="entry name" value="Znf_CCHC_sf"/>
</dbReference>
<dbReference type="AlphaFoldDB" id="A0A147BDC4"/>
<keyword evidence="1" id="KW-0863">Zinc-finger</keyword>
<dbReference type="GO" id="GO:0003676">
    <property type="term" value="F:nucleic acid binding"/>
    <property type="evidence" value="ECO:0007669"/>
    <property type="project" value="InterPro"/>
</dbReference>
<feature type="compositionally biased region" description="Acidic residues" evidence="2">
    <location>
        <begin position="298"/>
        <end position="309"/>
    </location>
</feature>
<feature type="compositionally biased region" description="Basic and acidic residues" evidence="2">
    <location>
        <begin position="374"/>
        <end position="383"/>
    </location>
</feature>
<dbReference type="SMART" id="SM00343">
    <property type="entry name" value="ZnF_C2HC"/>
    <property type="match status" value="2"/>
</dbReference>
<dbReference type="SUPFAM" id="SSF57756">
    <property type="entry name" value="Retrovirus zinc finger-like domains"/>
    <property type="match status" value="1"/>
</dbReference>
<dbReference type="PROSITE" id="PS50158">
    <property type="entry name" value="ZF_CCHC"/>
    <property type="match status" value="1"/>
</dbReference>
<feature type="region of interest" description="Disordered" evidence="2">
    <location>
        <begin position="262"/>
        <end position="321"/>
    </location>
</feature>
<dbReference type="EMBL" id="GEGO01007049">
    <property type="protein sequence ID" value="JAR88355.1"/>
    <property type="molecule type" value="Transcribed_RNA"/>
</dbReference>
<dbReference type="Gene3D" id="4.10.60.10">
    <property type="entry name" value="Zinc finger, CCHC-type"/>
    <property type="match status" value="1"/>
</dbReference>
<keyword evidence="1" id="KW-0479">Metal-binding</keyword>
<organism evidence="4">
    <name type="scientific">Ixodes ricinus</name>
    <name type="common">Common tick</name>
    <name type="synonym">Acarus ricinus</name>
    <dbReference type="NCBI Taxonomy" id="34613"/>
    <lineage>
        <taxon>Eukaryota</taxon>
        <taxon>Metazoa</taxon>
        <taxon>Ecdysozoa</taxon>
        <taxon>Arthropoda</taxon>
        <taxon>Chelicerata</taxon>
        <taxon>Arachnida</taxon>
        <taxon>Acari</taxon>
        <taxon>Parasitiformes</taxon>
        <taxon>Ixodida</taxon>
        <taxon>Ixodoidea</taxon>
        <taxon>Ixodidae</taxon>
        <taxon>Ixodinae</taxon>
        <taxon>Ixodes</taxon>
    </lineage>
</organism>
<keyword evidence="1" id="KW-0862">Zinc</keyword>
<dbReference type="GO" id="GO:0008270">
    <property type="term" value="F:zinc ion binding"/>
    <property type="evidence" value="ECO:0007669"/>
    <property type="project" value="UniProtKB-KW"/>
</dbReference>